<evidence type="ECO:0000313" key="2">
    <source>
        <dbReference type="Proteomes" id="UP000003165"/>
    </source>
</evidence>
<name>B9Z4X6_9NEIS</name>
<keyword evidence="2" id="KW-1185">Reference proteome</keyword>
<organism evidence="1 2">
    <name type="scientific">Pseudogulbenkiania ferrooxidans 2002</name>
    <dbReference type="NCBI Taxonomy" id="279714"/>
    <lineage>
        <taxon>Bacteria</taxon>
        <taxon>Pseudomonadati</taxon>
        <taxon>Pseudomonadota</taxon>
        <taxon>Betaproteobacteria</taxon>
        <taxon>Neisseriales</taxon>
        <taxon>Chromobacteriaceae</taxon>
        <taxon>Pseudogulbenkiania</taxon>
    </lineage>
</organism>
<comment type="caution">
    <text evidence="1">The sequence shown here is derived from an EMBL/GenBank/DDBJ whole genome shotgun (WGS) entry which is preliminary data.</text>
</comment>
<evidence type="ECO:0000313" key="1">
    <source>
        <dbReference type="EMBL" id="EEG08208.1"/>
    </source>
</evidence>
<dbReference type="RefSeq" id="WP_008954431.1">
    <property type="nucleotide sequence ID" value="NZ_ACIS01000006.1"/>
</dbReference>
<sequence length="114" mass="12143">MSTTDNVIELITPGPQRGLARFHIALGDPALIYGHADIASITFRRENGELALYHMALGITETRRVVLPGDEIQLQVDGKTLLIVVRAASATHVLVDAGKDRTADIAMVLAAATA</sequence>
<reference evidence="1 2" key="1">
    <citation type="submission" date="2009-02" db="EMBL/GenBank/DDBJ databases">
        <title>Sequencing of the draft genome and assembly of Lutiella nitroferrum 2002.</title>
        <authorList>
            <consortium name="US DOE Joint Genome Institute (JGI-PGF)"/>
            <person name="Lucas S."/>
            <person name="Copeland A."/>
            <person name="Lapidus A."/>
            <person name="Glavina del Rio T."/>
            <person name="Tice H."/>
            <person name="Bruce D."/>
            <person name="Goodwin L."/>
            <person name="Pitluck S."/>
            <person name="Larimer F."/>
            <person name="Land M.L."/>
            <person name="Hauser L."/>
            <person name="Coates J.D."/>
        </authorList>
    </citation>
    <scope>NUCLEOTIDE SEQUENCE [LARGE SCALE GENOMIC DNA]</scope>
    <source>
        <strain evidence="1 2">2002</strain>
    </source>
</reference>
<accession>B9Z4X6</accession>
<dbReference type="EMBL" id="ACIS01000006">
    <property type="protein sequence ID" value="EEG08208.1"/>
    <property type="molecule type" value="Genomic_DNA"/>
</dbReference>
<protein>
    <submittedName>
        <fullName evidence="1">Uncharacterized protein</fullName>
    </submittedName>
</protein>
<dbReference type="AlphaFoldDB" id="B9Z4X6"/>
<dbReference type="Proteomes" id="UP000003165">
    <property type="component" value="Unassembled WGS sequence"/>
</dbReference>
<proteinExistence type="predicted"/>
<gene>
    <name evidence="1" type="ORF">FuraDRAFT_2411</name>
</gene>